<keyword evidence="1" id="KW-0732">Signal</keyword>
<dbReference type="AlphaFoldDB" id="A0A6J2UF39"/>
<protein>
    <submittedName>
        <fullName evidence="3">Uncharacterized protein LOC115633746</fullName>
    </submittedName>
</protein>
<sequence length="86" mass="9795">MLEISWKMMCAFLLLFCLRFQVPTAAPPGIQNVSCNVIKMPMGQVVNETMQPQRDPPVLQSVFDWPPSCPPGFELTGERQRCRKKV</sequence>
<keyword evidence="2" id="KW-1185">Reference proteome</keyword>
<feature type="signal peptide" evidence="1">
    <location>
        <begin position="1"/>
        <end position="25"/>
    </location>
</feature>
<evidence type="ECO:0000256" key="1">
    <source>
        <dbReference type="SAM" id="SignalP"/>
    </source>
</evidence>
<reference evidence="3" key="1">
    <citation type="submission" date="2025-08" db="UniProtKB">
        <authorList>
            <consortium name="RefSeq"/>
        </authorList>
    </citation>
    <scope>IDENTIFICATION</scope>
    <source>
        <strain evidence="3">11010-0011.00</strain>
        <tissue evidence="3">Whole body</tissue>
    </source>
</reference>
<name>A0A6J2UF39_DROLE</name>
<dbReference type="GeneID" id="115633746"/>
<organism evidence="2 3">
    <name type="scientific">Drosophila lebanonensis</name>
    <name type="common">Fruit fly</name>
    <name type="synonym">Scaptodrosophila lebanonensis</name>
    <dbReference type="NCBI Taxonomy" id="7225"/>
    <lineage>
        <taxon>Eukaryota</taxon>
        <taxon>Metazoa</taxon>
        <taxon>Ecdysozoa</taxon>
        <taxon>Arthropoda</taxon>
        <taxon>Hexapoda</taxon>
        <taxon>Insecta</taxon>
        <taxon>Pterygota</taxon>
        <taxon>Neoptera</taxon>
        <taxon>Endopterygota</taxon>
        <taxon>Diptera</taxon>
        <taxon>Brachycera</taxon>
        <taxon>Muscomorpha</taxon>
        <taxon>Ephydroidea</taxon>
        <taxon>Drosophilidae</taxon>
        <taxon>Scaptodrosophila</taxon>
    </lineage>
</organism>
<dbReference type="RefSeq" id="XP_030387081.1">
    <property type="nucleotide sequence ID" value="XM_030531221.1"/>
</dbReference>
<dbReference type="Proteomes" id="UP000504634">
    <property type="component" value="Unplaced"/>
</dbReference>
<gene>
    <name evidence="3" type="primary">LOC115633746</name>
</gene>
<proteinExistence type="predicted"/>
<accession>A0A6J2UF39</accession>
<evidence type="ECO:0000313" key="3">
    <source>
        <dbReference type="RefSeq" id="XP_030387081.1"/>
    </source>
</evidence>
<evidence type="ECO:0000313" key="2">
    <source>
        <dbReference type="Proteomes" id="UP000504634"/>
    </source>
</evidence>
<feature type="chain" id="PRO_5026731727" evidence="1">
    <location>
        <begin position="26"/>
        <end position="86"/>
    </location>
</feature>